<evidence type="ECO:0000256" key="2">
    <source>
        <dbReference type="ARBA" id="ARBA00022801"/>
    </source>
</evidence>
<keyword evidence="5" id="KW-1185">Reference proteome</keyword>
<evidence type="ECO:0000313" key="5">
    <source>
        <dbReference type="Proteomes" id="UP000029738"/>
    </source>
</evidence>
<keyword evidence="4" id="KW-0645">Protease</keyword>
<protein>
    <submittedName>
        <fullName evidence="4">D-alanyl-D-alanine carboxypeptidase</fullName>
    </submittedName>
</protein>
<reference evidence="4" key="1">
    <citation type="journal article" date="2015" name="Genome Announc.">
        <title>Draft Genome Sequence of Tolypothrix boutellei Strain VB521301.</title>
        <authorList>
            <person name="Chandrababunaidu M.M."/>
            <person name="Singh D."/>
            <person name="Sen D."/>
            <person name="Bhan S."/>
            <person name="Das S."/>
            <person name="Gupta A."/>
            <person name="Adhikary S.P."/>
            <person name="Tripathy S."/>
        </authorList>
    </citation>
    <scope>NUCLEOTIDE SEQUENCE</scope>
    <source>
        <strain evidence="4">VB521301</strain>
    </source>
</reference>
<dbReference type="Proteomes" id="UP000029738">
    <property type="component" value="Unassembled WGS sequence"/>
</dbReference>
<dbReference type="RefSeq" id="WP_038081207.1">
    <property type="nucleotide sequence ID" value="NZ_JHEG04000001.1"/>
</dbReference>
<comment type="similarity">
    <text evidence="1">Belongs to the peptidase S13 family.</text>
</comment>
<reference evidence="3" key="2">
    <citation type="submission" date="2019-11" db="EMBL/GenBank/DDBJ databases">
        <title>Improved Assembly of Tolypothrix boutellei genome.</title>
        <authorList>
            <person name="Sarangi A.N."/>
            <person name="Mukherjee M."/>
            <person name="Ghosh S."/>
            <person name="Singh D."/>
            <person name="Das A."/>
            <person name="Kant S."/>
            <person name="Prusty A."/>
            <person name="Tripathy S."/>
        </authorList>
    </citation>
    <scope>NUCLEOTIDE SEQUENCE</scope>
    <source>
        <strain evidence="3">VB521301</strain>
    </source>
</reference>
<dbReference type="SUPFAM" id="SSF56601">
    <property type="entry name" value="beta-lactamase/transpeptidase-like"/>
    <property type="match status" value="1"/>
</dbReference>
<dbReference type="EMBL" id="JHEG04000001">
    <property type="protein sequence ID" value="KAF3888627.1"/>
    <property type="molecule type" value="Genomic_DNA"/>
</dbReference>
<dbReference type="OrthoDB" id="9802627at2"/>
<organism evidence="4">
    <name type="scientific">Tolypothrix bouteillei VB521301</name>
    <dbReference type="NCBI Taxonomy" id="1479485"/>
    <lineage>
        <taxon>Bacteria</taxon>
        <taxon>Bacillati</taxon>
        <taxon>Cyanobacteriota</taxon>
        <taxon>Cyanophyceae</taxon>
        <taxon>Nostocales</taxon>
        <taxon>Tolypothrichaceae</taxon>
        <taxon>Tolypothrix</taxon>
    </lineage>
</organism>
<dbReference type="PANTHER" id="PTHR30023">
    <property type="entry name" value="D-ALANYL-D-ALANINE CARBOXYPEPTIDASE"/>
    <property type="match status" value="1"/>
</dbReference>
<dbReference type="STRING" id="1479485.DA73_0243475"/>
<dbReference type="Pfam" id="PF02113">
    <property type="entry name" value="Peptidase_S13"/>
    <property type="match status" value="2"/>
</dbReference>
<gene>
    <name evidence="4" type="ORF">DA73_0243475</name>
    <name evidence="3" type="ORF">DA73_0400026475</name>
</gene>
<dbReference type="Gene3D" id="3.50.80.20">
    <property type="entry name" value="D-Ala-D-Ala carboxypeptidase C, peptidase S13"/>
    <property type="match status" value="1"/>
</dbReference>
<sequence>MLELFSSGLISIWLEMAGVQVKPTDVLDVLAWQSSPGLVLAPDPNPSGSTIVQQYLKGLQTLKLVTTPEQTQHQGIWLQSGPILMANHQGTTPLSAASLTKIATSLAALTTFGPNHQFQTLVSTTGSVKNGVLQGDLILTSGGDPLFVWEEAIALGNSLNQMGIKRVTGNLIINGNFAMNFQRNPQIAGQMLRQAINSATWSRALSFQHSLMPKGTLKPQVAVAGQVKLATQNIALSQNPQQTLLLRHRSLPLRQIIKEMNVFSNNEMAEMLAEAVGGAHIVQLKAAKLARVPQSEIQLINGSGLGQENRISPRAACAMLMAIQKEAFAHQLTVADFFPTAGFDNRGTLHSRHLPAATVIKTGTLRDVSALAGVVPTRDRGLVWFAIINRGYTVPAFRAGQDQLLQTLVKQLQVAPTIPASLTPHTATSTLPQYGAANRNEMVYGG</sequence>
<dbReference type="EMBL" id="JHEG02000059">
    <property type="protein sequence ID" value="KIE07850.1"/>
    <property type="molecule type" value="Genomic_DNA"/>
</dbReference>
<dbReference type="InterPro" id="IPR012338">
    <property type="entry name" value="Beta-lactam/transpept-like"/>
</dbReference>
<accession>A0A0C1R652</accession>
<dbReference type="PANTHER" id="PTHR30023:SF0">
    <property type="entry name" value="PENICILLIN-SENSITIVE CARBOXYPEPTIDASE A"/>
    <property type="match status" value="1"/>
</dbReference>
<name>A0A0C1R652_9CYAN</name>
<keyword evidence="2" id="KW-0378">Hydrolase</keyword>
<keyword evidence="4" id="KW-0121">Carboxypeptidase</keyword>
<evidence type="ECO:0000313" key="3">
    <source>
        <dbReference type="EMBL" id="KAF3888627.1"/>
    </source>
</evidence>
<evidence type="ECO:0000256" key="1">
    <source>
        <dbReference type="ARBA" id="ARBA00006096"/>
    </source>
</evidence>
<dbReference type="AlphaFoldDB" id="A0A0C1R652"/>
<evidence type="ECO:0000313" key="4">
    <source>
        <dbReference type="EMBL" id="KIE07850.1"/>
    </source>
</evidence>
<dbReference type="Gene3D" id="3.40.710.10">
    <property type="entry name" value="DD-peptidase/beta-lactamase superfamily"/>
    <property type="match status" value="1"/>
</dbReference>
<dbReference type="MEROPS" id="S13.003"/>
<dbReference type="GO" id="GO:0004185">
    <property type="term" value="F:serine-type carboxypeptidase activity"/>
    <property type="evidence" value="ECO:0007669"/>
    <property type="project" value="InterPro"/>
</dbReference>
<dbReference type="GO" id="GO:0006508">
    <property type="term" value="P:proteolysis"/>
    <property type="evidence" value="ECO:0007669"/>
    <property type="project" value="InterPro"/>
</dbReference>
<dbReference type="InterPro" id="IPR000667">
    <property type="entry name" value="Peptidase_S13"/>
</dbReference>
<dbReference type="PRINTS" id="PR00922">
    <property type="entry name" value="DADACBPTASE3"/>
</dbReference>
<proteinExistence type="inferred from homology"/>
<dbReference type="GO" id="GO:0000270">
    <property type="term" value="P:peptidoglycan metabolic process"/>
    <property type="evidence" value="ECO:0007669"/>
    <property type="project" value="TreeGrafter"/>
</dbReference>
<comment type="caution">
    <text evidence="4">The sequence shown here is derived from an EMBL/GenBank/DDBJ whole genome shotgun (WGS) entry which is preliminary data.</text>
</comment>